<dbReference type="PANTHER" id="PTHR43133:SF46">
    <property type="entry name" value="RNA POLYMERASE SIGMA-70 FACTOR ECF SUBFAMILY"/>
    <property type="match status" value="1"/>
</dbReference>
<keyword evidence="8" id="KW-1185">Reference proteome</keyword>
<dbReference type="NCBIfam" id="TIGR02937">
    <property type="entry name" value="sigma70-ECF"/>
    <property type="match status" value="1"/>
</dbReference>
<dbReference type="PANTHER" id="PTHR43133">
    <property type="entry name" value="RNA POLYMERASE ECF-TYPE SIGMA FACTO"/>
    <property type="match status" value="1"/>
</dbReference>
<dbReference type="CDD" id="cd06171">
    <property type="entry name" value="Sigma70_r4"/>
    <property type="match status" value="1"/>
</dbReference>
<gene>
    <name evidence="7" type="ORF">RT717_12330</name>
</gene>
<comment type="similarity">
    <text evidence="1">Belongs to the sigma-70 factor family. ECF subfamily.</text>
</comment>
<dbReference type="Gene3D" id="1.10.1740.10">
    <property type="match status" value="1"/>
</dbReference>
<dbReference type="InterPro" id="IPR014327">
    <property type="entry name" value="RNA_pol_sigma70_bacteroid"/>
</dbReference>
<dbReference type="NCBIfam" id="TIGR02985">
    <property type="entry name" value="Sig70_bacteroi1"/>
    <property type="match status" value="1"/>
</dbReference>
<evidence type="ECO:0000259" key="5">
    <source>
        <dbReference type="Pfam" id="PF04542"/>
    </source>
</evidence>
<evidence type="ECO:0000313" key="8">
    <source>
        <dbReference type="Proteomes" id="UP001302349"/>
    </source>
</evidence>
<dbReference type="RefSeq" id="WP_317492045.1">
    <property type="nucleotide sequence ID" value="NZ_CP136051.1"/>
</dbReference>
<dbReference type="Gene3D" id="1.10.10.10">
    <property type="entry name" value="Winged helix-like DNA-binding domain superfamily/Winged helix DNA-binding domain"/>
    <property type="match status" value="1"/>
</dbReference>
<keyword evidence="2" id="KW-0805">Transcription regulation</keyword>
<dbReference type="SUPFAM" id="SSF88946">
    <property type="entry name" value="Sigma2 domain of RNA polymerase sigma factors"/>
    <property type="match status" value="1"/>
</dbReference>
<organism evidence="7 8">
    <name type="scientific">Imperialibacter roseus</name>
    <dbReference type="NCBI Taxonomy" id="1324217"/>
    <lineage>
        <taxon>Bacteria</taxon>
        <taxon>Pseudomonadati</taxon>
        <taxon>Bacteroidota</taxon>
        <taxon>Cytophagia</taxon>
        <taxon>Cytophagales</taxon>
        <taxon>Flammeovirgaceae</taxon>
        <taxon>Imperialibacter</taxon>
    </lineage>
</organism>
<reference evidence="7 8" key="1">
    <citation type="journal article" date="2023" name="Microbiol. Resour. Announc.">
        <title>Complete Genome Sequence of Imperialibacter roseus strain P4T.</title>
        <authorList>
            <person name="Tizabi D.R."/>
            <person name="Bachvaroff T."/>
            <person name="Hill R.T."/>
        </authorList>
    </citation>
    <scope>NUCLEOTIDE SEQUENCE [LARGE SCALE GENOMIC DNA]</scope>
    <source>
        <strain evidence="7 8">P4T</strain>
    </source>
</reference>
<keyword evidence="4" id="KW-0804">Transcription</keyword>
<dbReference type="InterPro" id="IPR039425">
    <property type="entry name" value="RNA_pol_sigma-70-like"/>
</dbReference>
<dbReference type="InterPro" id="IPR013324">
    <property type="entry name" value="RNA_pol_sigma_r3/r4-like"/>
</dbReference>
<dbReference type="SUPFAM" id="SSF88659">
    <property type="entry name" value="Sigma3 and sigma4 domains of RNA polymerase sigma factors"/>
    <property type="match status" value="1"/>
</dbReference>
<dbReference type="InterPro" id="IPR013325">
    <property type="entry name" value="RNA_pol_sigma_r2"/>
</dbReference>
<dbReference type="Pfam" id="PF04542">
    <property type="entry name" value="Sigma70_r2"/>
    <property type="match status" value="1"/>
</dbReference>
<dbReference type="Proteomes" id="UP001302349">
    <property type="component" value="Chromosome"/>
</dbReference>
<dbReference type="EMBL" id="CP136051">
    <property type="protein sequence ID" value="WOK09427.1"/>
    <property type="molecule type" value="Genomic_DNA"/>
</dbReference>
<evidence type="ECO:0000313" key="7">
    <source>
        <dbReference type="EMBL" id="WOK09427.1"/>
    </source>
</evidence>
<evidence type="ECO:0000256" key="2">
    <source>
        <dbReference type="ARBA" id="ARBA00023015"/>
    </source>
</evidence>
<feature type="domain" description="RNA polymerase sigma factor 70 region 4 type 2" evidence="6">
    <location>
        <begin position="113"/>
        <end position="164"/>
    </location>
</feature>
<dbReference type="Pfam" id="PF08281">
    <property type="entry name" value="Sigma70_r4_2"/>
    <property type="match status" value="1"/>
</dbReference>
<sequence length="187" mass="21799">MSQLLPDNLSSLEVLFKQHYTELCRYALKLTRNNEVAEEVVQEVFVNFWERREEINISYSVKAYLVASVRNRSINYLKLQLPKELKKEDVDNLSEKADLSDPTQIEYNELYSIVQKAIDLLPERCKVIFVLSREEGLTYQEIAEKLELSVKTVENQMSIALKKLRVSLKPYVDKLGIILLALIENFL</sequence>
<dbReference type="InterPro" id="IPR013249">
    <property type="entry name" value="RNA_pol_sigma70_r4_t2"/>
</dbReference>
<feature type="domain" description="RNA polymerase sigma-70 region 2" evidence="5">
    <location>
        <begin position="15"/>
        <end position="78"/>
    </location>
</feature>
<dbReference type="InterPro" id="IPR007627">
    <property type="entry name" value="RNA_pol_sigma70_r2"/>
</dbReference>
<accession>A0ABZ0J0F4</accession>
<evidence type="ECO:0000259" key="6">
    <source>
        <dbReference type="Pfam" id="PF08281"/>
    </source>
</evidence>
<protein>
    <submittedName>
        <fullName evidence="7">RNA polymerase sigma-70 factor</fullName>
    </submittedName>
</protein>
<evidence type="ECO:0000256" key="4">
    <source>
        <dbReference type="ARBA" id="ARBA00023163"/>
    </source>
</evidence>
<proteinExistence type="inferred from homology"/>
<evidence type="ECO:0000256" key="3">
    <source>
        <dbReference type="ARBA" id="ARBA00023082"/>
    </source>
</evidence>
<evidence type="ECO:0000256" key="1">
    <source>
        <dbReference type="ARBA" id="ARBA00010641"/>
    </source>
</evidence>
<dbReference type="InterPro" id="IPR014284">
    <property type="entry name" value="RNA_pol_sigma-70_dom"/>
</dbReference>
<name>A0ABZ0J0F4_9BACT</name>
<keyword evidence="3" id="KW-0731">Sigma factor</keyword>
<dbReference type="InterPro" id="IPR036388">
    <property type="entry name" value="WH-like_DNA-bd_sf"/>
</dbReference>